<dbReference type="PANTHER" id="PTHR12172:SF1">
    <property type="entry name" value="P-LOOP CONTAINING NUCLEOSIDE TRIPHOSPHATE HYDROLASES SUPERFAMILY PROTEIN"/>
    <property type="match status" value="1"/>
</dbReference>
<dbReference type="AlphaFoldDB" id="A0AAW1YB76"/>
<evidence type="ECO:0000256" key="3">
    <source>
        <dbReference type="ARBA" id="ARBA00022741"/>
    </source>
</evidence>
<dbReference type="SMART" id="SM00382">
    <property type="entry name" value="AAA"/>
    <property type="match status" value="1"/>
</dbReference>
<sequence>MDNLSQKSPAKRQTRRRLVQSTLIPQKHPEAMENGDPKKENSEEKNDQDEEFCGSQSKRKRKPAAKKTPPIKAAKKNGKRSANTTPTKKNGKDVEVEDMPLVIPDLRLEAKMRAEEISRIWMKEGRRLHPFFSCSKVGKKNQESTEVEGSSSFTGSKEKYVTCAPIHVFESTQDDAVLLDWRNWTFFEEASLTSGPHLECTPSSIFEGSVECLNFDKDCETDLFSGLAGCMKKSDIEQQNIFLEERAMSNNPGCCDQPENSLWTYKYQPKNAREVCGNDESVRFLSEWLHSWYERDLQTSADPTRSGNGDWQCNDYRCTQSDSESEDDEALKKKNVLLLTGPTGSGKSAAIYACAKEQGIKVLELSASECRNGAHVKQRFGEAFKSRHFQRSVANAVGSQNKLIMKSHFVEANGTTGQEFDDDDVVELIPISDEECHDATGTSVTFSAKEDRCKDKLVILFEDVDITFLEDRGFIAAIQQIAKTANGPIILTSNSPKPDLPDSFDRLQVHFTLPSSAELYSHAYMVCAAERASIQPYLLERFIECCGGDIRKIIMHLQFWCQGRSFRKDTKMMRETYGSLLFDVEAGHQMLPKLLPWDLPSQLSDIVEKEITKSLSMMEEGSSPMEMDDNTEVQCSLDMAYSEMENVEANKLAMLSRNGYPHECSEYTTTDTAPEFSNDSDEFMKNGYPTVTDEDTNPEVLGVDSLSETLLFPGVMNMDGGLYDCLTADEFHISETCNFADISCVPESSFVPETEMDNETDFLSQTMSSGHFATAVKEVFFGDEFPVEDNNGIDLLSQTVSSGHFANTMNDVRVYEELLVEDNNLDQLKSGLQINLDKVGNNCDAILEYSHQELEDSQSEHGQTVARASQLMDECSRMDFNKGSKFLQEQKISAVSNLVQDSWNKLRGWRNDLRQYVASEQEASRIVILSYRMSNLISETDMLFSKCQPLMSDSEEPSMISLEESDSYSWCDERLLLASTIAQHGFCFYAKGISSVGSNVGCVRRVDMDIASEMLANTTNMMALGKLIGQGMRPSKTSSAGSNSEMTLPNVITSEIKSCVFDAIQSIVPSRFNLTLRGSTYLEYLSSLRHISRSEASRLSKGVEMTTRRRRRVAPHYLSTGARMLSPEHLSLLDQPNLCGKTTASSN</sequence>
<dbReference type="Pfam" id="PF00004">
    <property type="entry name" value="AAA"/>
    <property type="match status" value="1"/>
</dbReference>
<dbReference type="Gene3D" id="3.40.50.300">
    <property type="entry name" value="P-loop containing nucleotide triphosphate hydrolases"/>
    <property type="match status" value="1"/>
</dbReference>
<dbReference type="InterPro" id="IPR003593">
    <property type="entry name" value="AAA+_ATPase"/>
</dbReference>
<dbReference type="InterPro" id="IPR003959">
    <property type="entry name" value="ATPase_AAA_core"/>
</dbReference>
<dbReference type="GO" id="GO:0005524">
    <property type="term" value="F:ATP binding"/>
    <property type="evidence" value="ECO:0007669"/>
    <property type="project" value="UniProtKB-KW"/>
</dbReference>
<keyword evidence="11" id="KW-1185">Reference proteome</keyword>
<evidence type="ECO:0000256" key="8">
    <source>
        <dbReference type="SAM" id="MobiDB-lite"/>
    </source>
</evidence>
<evidence type="ECO:0000256" key="2">
    <source>
        <dbReference type="ARBA" id="ARBA00006168"/>
    </source>
</evidence>
<dbReference type="GO" id="GO:0000077">
    <property type="term" value="P:DNA damage checkpoint signaling"/>
    <property type="evidence" value="ECO:0007669"/>
    <property type="project" value="TreeGrafter"/>
</dbReference>
<accession>A0AAW1YB76</accession>
<dbReference type="InterPro" id="IPR027417">
    <property type="entry name" value="P-loop_NTPase"/>
</dbReference>
<feature type="compositionally biased region" description="Basic residues" evidence="8">
    <location>
        <begin position="9"/>
        <end position="18"/>
    </location>
</feature>
<organism evidence="10 11">
    <name type="scientific">Rubus argutus</name>
    <name type="common">Southern blackberry</name>
    <dbReference type="NCBI Taxonomy" id="59490"/>
    <lineage>
        <taxon>Eukaryota</taxon>
        <taxon>Viridiplantae</taxon>
        <taxon>Streptophyta</taxon>
        <taxon>Embryophyta</taxon>
        <taxon>Tracheophyta</taxon>
        <taxon>Spermatophyta</taxon>
        <taxon>Magnoliopsida</taxon>
        <taxon>eudicotyledons</taxon>
        <taxon>Gunneridae</taxon>
        <taxon>Pentapetalae</taxon>
        <taxon>rosids</taxon>
        <taxon>fabids</taxon>
        <taxon>Rosales</taxon>
        <taxon>Rosaceae</taxon>
        <taxon>Rosoideae</taxon>
        <taxon>Rosoideae incertae sedis</taxon>
        <taxon>Rubus</taxon>
    </lineage>
</organism>
<protein>
    <recommendedName>
        <fullName evidence="9">AAA+ ATPase domain-containing protein</fullName>
    </recommendedName>
</protein>
<dbReference type="GO" id="GO:0005634">
    <property type="term" value="C:nucleus"/>
    <property type="evidence" value="ECO:0007669"/>
    <property type="project" value="UniProtKB-SubCell"/>
</dbReference>
<evidence type="ECO:0000256" key="6">
    <source>
        <dbReference type="ARBA" id="ARBA00023242"/>
    </source>
</evidence>
<feature type="domain" description="AAA+ ATPase" evidence="9">
    <location>
        <begin position="333"/>
        <end position="515"/>
    </location>
</feature>
<proteinExistence type="inferred from homology"/>
<evidence type="ECO:0000259" key="9">
    <source>
        <dbReference type="SMART" id="SM00382"/>
    </source>
</evidence>
<dbReference type="GO" id="GO:0003689">
    <property type="term" value="F:DNA clamp loader activity"/>
    <property type="evidence" value="ECO:0007669"/>
    <property type="project" value="TreeGrafter"/>
</dbReference>
<evidence type="ECO:0000256" key="4">
    <source>
        <dbReference type="ARBA" id="ARBA00022763"/>
    </source>
</evidence>
<comment type="similarity">
    <text evidence="2">Belongs to the rad17/RAD24 family.</text>
</comment>
<gene>
    <name evidence="10" type="ORF">M0R45_011289</name>
</gene>
<keyword evidence="6" id="KW-0539">Nucleus</keyword>
<evidence type="ECO:0000313" key="10">
    <source>
        <dbReference type="EMBL" id="KAK9945790.1"/>
    </source>
</evidence>
<evidence type="ECO:0000313" key="11">
    <source>
        <dbReference type="Proteomes" id="UP001457282"/>
    </source>
</evidence>
<evidence type="ECO:0000256" key="5">
    <source>
        <dbReference type="ARBA" id="ARBA00022840"/>
    </source>
</evidence>
<dbReference type="Gene3D" id="1.10.8.60">
    <property type="match status" value="1"/>
</dbReference>
<dbReference type="GO" id="GO:0033314">
    <property type="term" value="P:mitotic DNA replication checkpoint signaling"/>
    <property type="evidence" value="ECO:0007669"/>
    <property type="project" value="TreeGrafter"/>
</dbReference>
<dbReference type="FunFam" id="1.10.8.60:FF:000116">
    <property type="entry name" value="p-loop containing nucleoside triphosphate hydrolase superfamily protein"/>
    <property type="match status" value="1"/>
</dbReference>
<comment type="caution">
    <text evidence="10">The sequence shown here is derived from an EMBL/GenBank/DDBJ whole genome shotgun (WGS) entry which is preliminary data.</text>
</comment>
<dbReference type="GO" id="GO:0006281">
    <property type="term" value="P:DNA repair"/>
    <property type="evidence" value="ECO:0007669"/>
    <property type="project" value="InterPro"/>
</dbReference>
<keyword evidence="7" id="KW-0131">Cell cycle</keyword>
<keyword evidence="3" id="KW-0547">Nucleotide-binding</keyword>
<dbReference type="GO" id="GO:0016887">
    <property type="term" value="F:ATP hydrolysis activity"/>
    <property type="evidence" value="ECO:0007669"/>
    <property type="project" value="InterPro"/>
</dbReference>
<dbReference type="GO" id="GO:0003682">
    <property type="term" value="F:chromatin binding"/>
    <property type="evidence" value="ECO:0007669"/>
    <property type="project" value="TreeGrafter"/>
</dbReference>
<name>A0AAW1YB76_RUBAR</name>
<dbReference type="SUPFAM" id="SSF52540">
    <property type="entry name" value="P-loop containing nucleoside triphosphate hydrolases"/>
    <property type="match status" value="1"/>
</dbReference>
<keyword evidence="4" id="KW-0227">DNA damage</keyword>
<comment type="subcellular location">
    <subcellularLocation>
        <location evidence="1">Nucleus</location>
    </subcellularLocation>
</comment>
<dbReference type="Proteomes" id="UP001457282">
    <property type="component" value="Unassembled WGS sequence"/>
</dbReference>
<evidence type="ECO:0000256" key="1">
    <source>
        <dbReference type="ARBA" id="ARBA00004123"/>
    </source>
</evidence>
<dbReference type="PANTHER" id="PTHR12172">
    <property type="entry name" value="CELL CYCLE CHECKPOINT PROTEIN RAD17"/>
    <property type="match status" value="1"/>
</dbReference>
<keyword evidence="5" id="KW-0067">ATP-binding</keyword>
<dbReference type="EMBL" id="JBEDUW010000002">
    <property type="protein sequence ID" value="KAK9945790.1"/>
    <property type="molecule type" value="Genomic_DNA"/>
</dbReference>
<dbReference type="InterPro" id="IPR004582">
    <property type="entry name" value="Checkpoint_prot_Rad17_Rad24"/>
</dbReference>
<feature type="compositionally biased region" description="Basic and acidic residues" evidence="8">
    <location>
        <begin position="27"/>
        <end position="45"/>
    </location>
</feature>
<evidence type="ECO:0000256" key="7">
    <source>
        <dbReference type="ARBA" id="ARBA00023306"/>
    </source>
</evidence>
<feature type="region of interest" description="Disordered" evidence="8">
    <location>
        <begin position="1"/>
        <end position="96"/>
    </location>
</feature>
<reference evidence="10 11" key="1">
    <citation type="journal article" date="2023" name="G3 (Bethesda)">
        <title>A chromosome-length genome assembly and annotation of blackberry (Rubus argutus, cv. 'Hillquist').</title>
        <authorList>
            <person name="Bruna T."/>
            <person name="Aryal R."/>
            <person name="Dudchenko O."/>
            <person name="Sargent D.J."/>
            <person name="Mead D."/>
            <person name="Buti M."/>
            <person name="Cavallini A."/>
            <person name="Hytonen T."/>
            <person name="Andres J."/>
            <person name="Pham M."/>
            <person name="Weisz D."/>
            <person name="Mascagni F."/>
            <person name="Usai G."/>
            <person name="Natali L."/>
            <person name="Bassil N."/>
            <person name="Fernandez G.E."/>
            <person name="Lomsadze A."/>
            <person name="Armour M."/>
            <person name="Olukolu B."/>
            <person name="Poorten T."/>
            <person name="Britton C."/>
            <person name="Davik J."/>
            <person name="Ashrafi H."/>
            <person name="Aiden E.L."/>
            <person name="Borodovsky M."/>
            <person name="Worthington M."/>
        </authorList>
    </citation>
    <scope>NUCLEOTIDE SEQUENCE [LARGE SCALE GENOMIC DNA]</scope>
    <source>
        <strain evidence="10">PI 553951</strain>
    </source>
</reference>